<evidence type="ECO:0000313" key="3">
    <source>
        <dbReference type="EMBL" id="MFD0887015.1"/>
    </source>
</evidence>
<accession>A0ABW3DWA9</accession>
<proteinExistence type="predicted"/>
<name>A0ABW3DWA9_9ACTN</name>
<sequence>MKASKWAAALSTTALLTIGTLMSAASGANAAPDNCTVSTSGSHASSYCASGTGQHRVGVTLLHANPSVGYVYSVGPWVSAGATSTASLPPGTIVSLRTEKR</sequence>
<evidence type="ECO:0000313" key="4">
    <source>
        <dbReference type="Proteomes" id="UP001597024"/>
    </source>
</evidence>
<reference evidence="4" key="1">
    <citation type="journal article" date="2019" name="Int. J. Syst. Evol. Microbiol.">
        <title>The Global Catalogue of Microorganisms (GCM) 10K type strain sequencing project: providing services to taxonomists for standard genome sequencing and annotation.</title>
        <authorList>
            <consortium name="The Broad Institute Genomics Platform"/>
            <consortium name="The Broad Institute Genome Sequencing Center for Infectious Disease"/>
            <person name="Wu L."/>
            <person name="Ma J."/>
        </authorList>
    </citation>
    <scope>NUCLEOTIDE SEQUENCE [LARGE SCALE GENOMIC DNA]</scope>
    <source>
        <strain evidence="4">CCUG 62974</strain>
    </source>
</reference>
<feature type="signal peptide" evidence="2">
    <location>
        <begin position="1"/>
        <end position="30"/>
    </location>
</feature>
<dbReference type="Proteomes" id="UP001597024">
    <property type="component" value="Unassembled WGS sequence"/>
</dbReference>
<comment type="caution">
    <text evidence="3">The sequence shown here is derived from an EMBL/GenBank/DDBJ whole genome shotgun (WGS) entry which is preliminary data.</text>
</comment>
<organism evidence="3 4">
    <name type="scientific">Streptosporangium algeriense</name>
    <dbReference type="NCBI Taxonomy" id="1682748"/>
    <lineage>
        <taxon>Bacteria</taxon>
        <taxon>Bacillati</taxon>
        <taxon>Actinomycetota</taxon>
        <taxon>Actinomycetes</taxon>
        <taxon>Streptosporangiales</taxon>
        <taxon>Streptosporangiaceae</taxon>
        <taxon>Streptosporangium</taxon>
    </lineage>
</organism>
<evidence type="ECO:0000256" key="1">
    <source>
        <dbReference type="SAM" id="MobiDB-lite"/>
    </source>
</evidence>
<feature type="chain" id="PRO_5046872634" evidence="2">
    <location>
        <begin position="31"/>
        <end position="101"/>
    </location>
</feature>
<gene>
    <name evidence="3" type="ORF">ACFQ08_20915</name>
</gene>
<dbReference type="EMBL" id="JBHTHX010000784">
    <property type="protein sequence ID" value="MFD0887015.1"/>
    <property type="molecule type" value="Genomic_DNA"/>
</dbReference>
<keyword evidence="2" id="KW-0732">Signal</keyword>
<feature type="region of interest" description="Disordered" evidence="1">
    <location>
        <begin position="82"/>
        <end position="101"/>
    </location>
</feature>
<keyword evidence="4" id="KW-1185">Reference proteome</keyword>
<evidence type="ECO:0000256" key="2">
    <source>
        <dbReference type="SAM" id="SignalP"/>
    </source>
</evidence>
<protein>
    <submittedName>
        <fullName evidence="3">Uncharacterized protein</fullName>
    </submittedName>
</protein>